<feature type="compositionally biased region" description="Basic residues" evidence="1">
    <location>
        <begin position="49"/>
        <end position="58"/>
    </location>
</feature>
<feature type="non-terminal residue" evidence="2">
    <location>
        <position position="1"/>
    </location>
</feature>
<dbReference type="AlphaFoldDB" id="A0A8J4WUC7"/>
<feature type="compositionally biased region" description="Low complexity" evidence="1">
    <location>
        <begin position="30"/>
        <end position="41"/>
    </location>
</feature>
<dbReference type="Proteomes" id="UP000727407">
    <property type="component" value="Unassembled WGS sequence"/>
</dbReference>
<dbReference type="EMBL" id="QNUK01000484">
    <property type="protein sequence ID" value="KAF5892664.1"/>
    <property type="molecule type" value="Genomic_DNA"/>
</dbReference>
<keyword evidence="3" id="KW-1185">Reference proteome</keyword>
<name>A0A8J4WUC7_CLAMG</name>
<feature type="region of interest" description="Disordered" evidence="1">
    <location>
        <begin position="21"/>
        <end position="58"/>
    </location>
</feature>
<proteinExistence type="predicted"/>
<organism evidence="2 3">
    <name type="scientific">Clarias magur</name>
    <name type="common">Asian catfish</name>
    <name type="synonym">Macropteronotus magur</name>
    <dbReference type="NCBI Taxonomy" id="1594786"/>
    <lineage>
        <taxon>Eukaryota</taxon>
        <taxon>Metazoa</taxon>
        <taxon>Chordata</taxon>
        <taxon>Craniata</taxon>
        <taxon>Vertebrata</taxon>
        <taxon>Euteleostomi</taxon>
        <taxon>Actinopterygii</taxon>
        <taxon>Neopterygii</taxon>
        <taxon>Teleostei</taxon>
        <taxon>Ostariophysi</taxon>
        <taxon>Siluriformes</taxon>
        <taxon>Clariidae</taxon>
        <taxon>Clarias</taxon>
    </lineage>
</organism>
<gene>
    <name evidence="2" type="ORF">DAT39_017629</name>
</gene>
<comment type="caution">
    <text evidence="2">The sequence shown here is derived from an EMBL/GenBank/DDBJ whole genome shotgun (WGS) entry which is preliminary data.</text>
</comment>
<protein>
    <submittedName>
        <fullName evidence="2">Uncharacterized protein</fullName>
    </submittedName>
</protein>
<sequence>NPEPAALGKEVPLLQRGQAVAHQHRRELHAGSGAVPGPAAGELGAAHVGLHHQQRWKN</sequence>
<evidence type="ECO:0000313" key="3">
    <source>
        <dbReference type="Proteomes" id="UP000727407"/>
    </source>
</evidence>
<accession>A0A8J4WUC7</accession>
<reference evidence="2" key="1">
    <citation type="submission" date="2020-07" db="EMBL/GenBank/DDBJ databases">
        <title>Clarias magur genome sequencing, assembly and annotation.</title>
        <authorList>
            <person name="Kushwaha B."/>
            <person name="Kumar R."/>
            <person name="Das P."/>
            <person name="Joshi C.G."/>
            <person name="Kumar D."/>
            <person name="Nagpure N.S."/>
            <person name="Pandey M."/>
            <person name="Agarwal S."/>
            <person name="Srivastava S."/>
            <person name="Singh M."/>
            <person name="Sahoo L."/>
            <person name="Jayasankar P."/>
            <person name="Meher P.K."/>
            <person name="Koringa P.G."/>
            <person name="Iquebal M.A."/>
            <person name="Das S.P."/>
            <person name="Bit A."/>
            <person name="Patnaik S."/>
            <person name="Patel N."/>
            <person name="Shah T.M."/>
            <person name="Hinsu A."/>
            <person name="Jena J.K."/>
        </authorList>
    </citation>
    <scope>NUCLEOTIDE SEQUENCE</scope>
    <source>
        <strain evidence="2">CIFAMagur01</strain>
        <tissue evidence="2">Testis</tissue>
    </source>
</reference>
<feature type="non-terminal residue" evidence="2">
    <location>
        <position position="58"/>
    </location>
</feature>
<evidence type="ECO:0000256" key="1">
    <source>
        <dbReference type="SAM" id="MobiDB-lite"/>
    </source>
</evidence>
<evidence type="ECO:0000313" key="2">
    <source>
        <dbReference type="EMBL" id="KAF5892664.1"/>
    </source>
</evidence>